<dbReference type="PROSITE" id="PS51762">
    <property type="entry name" value="GH16_2"/>
    <property type="match status" value="1"/>
</dbReference>
<evidence type="ECO:0000256" key="10">
    <source>
        <dbReference type="SAM" id="Phobius"/>
    </source>
</evidence>
<evidence type="ECO:0000256" key="6">
    <source>
        <dbReference type="ARBA" id="ARBA00023136"/>
    </source>
</evidence>
<keyword evidence="8" id="KW-0961">Cell wall biogenesis/degradation</keyword>
<keyword evidence="5 10" id="KW-1133">Transmembrane helix</keyword>
<dbReference type="Proteomes" id="UP000276215">
    <property type="component" value="Unassembled WGS sequence"/>
</dbReference>
<dbReference type="InterPro" id="IPR005629">
    <property type="entry name" value="Skn1/Kre6/Sbg1"/>
</dbReference>
<dbReference type="EMBL" id="ML120436">
    <property type="protein sequence ID" value="RPA94517.1"/>
    <property type="molecule type" value="Genomic_DNA"/>
</dbReference>
<dbReference type="AlphaFoldDB" id="A0A3N4JB23"/>
<keyword evidence="7" id="KW-0325">Glycoprotein</keyword>
<evidence type="ECO:0000256" key="9">
    <source>
        <dbReference type="SAM" id="MobiDB-lite"/>
    </source>
</evidence>
<dbReference type="GO" id="GO:0005886">
    <property type="term" value="C:plasma membrane"/>
    <property type="evidence" value="ECO:0007669"/>
    <property type="project" value="TreeGrafter"/>
</dbReference>
<evidence type="ECO:0000256" key="2">
    <source>
        <dbReference type="ARBA" id="ARBA00010962"/>
    </source>
</evidence>
<dbReference type="InterPro" id="IPR013320">
    <property type="entry name" value="ConA-like_dom_sf"/>
</dbReference>
<dbReference type="PANTHER" id="PTHR31361:SF14">
    <property type="entry name" value="GH16 DOMAIN-CONTAINING PROTEIN"/>
    <property type="match status" value="1"/>
</dbReference>
<dbReference type="GO" id="GO:0015926">
    <property type="term" value="F:glucosidase activity"/>
    <property type="evidence" value="ECO:0007669"/>
    <property type="project" value="TreeGrafter"/>
</dbReference>
<protein>
    <submittedName>
        <fullName evidence="12">Beta-glucan synthesis-associated</fullName>
    </submittedName>
</protein>
<keyword evidence="4" id="KW-0735">Signal-anchor</keyword>
<dbReference type="SUPFAM" id="SSF49899">
    <property type="entry name" value="Concanavalin A-like lectins/glucanases"/>
    <property type="match status" value="1"/>
</dbReference>
<dbReference type="GO" id="GO:0031505">
    <property type="term" value="P:fungal-type cell wall organization"/>
    <property type="evidence" value="ECO:0007669"/>
    <property type="project" value="TreeGrafter"/>
</dbReference>
<evidence type="ECO:0000256" key="7">
    <source>
        <dbReference type="ARBA" id="ARBA00023180"/>
    </source>
</evidence>
<dbReference type="STRING" id="1336337.A0A3N4JB23"/>
<feature type="domain" description="GH16" evidence="11">
    <location>
        <begin position="153"/>
        <end position="512"/>
    </location>
</feature>
<dbReference type="PANTHER" id="PTHR31361">
    <property type="entry name" value="BETA-GLUCAN SYNTHESIS-ASSOCIATED PROTEIN KRE6-RELATED"/>
    <property type="match status" value="1"/>
</dbReference>
<feature type="region of interest" description="Disordered" evidence="9">
    <location>
        <begin position="52"/>
        <end position="71"/>
    </location>
</feature>
<evidence type="ECO:0000313" key="13">
    <source>
        <dbReference type="Proteomes" id="UP000276215"/>
    </source>
</evidence>
<dbReference type="GO" id="GO:0006078">
    <property type="term" value="P:(1-&gt;6)-beta-D-glucan biosynthetic process"/>
    <property type="evidence" value="ECO:0007669"/>
    <property type="project" value="TreeGrafter"/>
</dbReference>
<comment type="subcellular location">
    <subcellularLocation>
        <location evidence="1">Membrane</location>
        <topology evidence="1">Single-pass type II membrane protein</topology>
    </subcellularLocation>
</comment>
<evidence type="ECO:0000256" key="5">
    <source>
        <dbReference type="ARBA" id="ARBA00022989"/>
    </source>
</evidence>
<feature type="region of interest" description="Disordered" evidence="9">
    <location>
        <begin position="1"/>
        <end position="46"/>
    </location>
</feature>
<organism evidence="12 13">
    <name type="scientific">Choiromyces venosus 120613-1</name>
    <dbReference type="NCBI Taxonomy" id="1336337"/>
    <lineage>
        <taxon>Eukaryota</taxon>
        <taxon>Fungi</taxon>
        <taxon>Dikarya</taxon>
        <taxon>Ascomycota</taxon>
        <taxon>Pezizomycotina</taxon>
        <taxon>Pezizomycetes</taxon>
        <taxon>Pezizales</taxon>
        <taxon>Tuberaceae</taxon>
        <taxon>Choiromyces</taxon>
    </lineage>
</organism>
<feature type="compositionally biased region" description="Low complexity" evidence="9">
    <location>
        <begin position="27"/>
        <end position="36"/>
    </location>
</feature>
<evidence type="ECO:0000256" key="8">
    <source>
        <dbReference type="ARBA" id="ARBA00023316"/>
    </source>
</evidence>
<dbReference type="Pfam" id="PF03935">
    <property type="entry name" value="SKN1_KRE6_Sbg1"/>
    <property type="match status" value="1"/>
</dbReference>
<dbReference type="InterPro" id="IPR000757">
    <property type="entry name" value="Beta-glucanase-like"/>
</dbReference>
<evidence type="ECO:0000259" key="11">
    <source>
        <dbReference type="PROSITE" id="PS51762"/>
    </source>
</evidence>
<keyword evidence="6 10" id="KW-0472">Membrane</keyword>
<evidence type="ECO:0000256" key="4">
    <source>
        <dbReference type="ARBA" id="ARBA00022968"/>
    </source>
</evidence>
<accession>A0A3N4JB23</accession>
<reference evidence="12 13" key="1">
    <citation type="journal article" date="2018" name="Nat. Ecol. Evol.">
        <title>Pezizomycetes genomes reveal the molecular basis of ectomycorrhizal truffle lifestyle.</title>
        <authorList>
            <person name="Murat C."/>
            <person name="Payen T."/>
            <person name="Noel B."/>
            <person name="Kuo A."/>
            <person name="Morin E."/>
            <person name="Chen J."/>
            <person name="Kohler A."/>
            <person name="Krizsan K."/>
            <person name="Balestrini R."/>
            <person name="Da Silva C."/>
            <person name="Montanini B."/>
            <person name="Hainaut M."/>
            <person name="Levati E."/>
            <person name="Barry K.W."/>
            <person name="Belfiori B."/>
            <person name="Cichocki N."/>
            <person name="Clum A."/>
            <person name="Dockter R.B."/>
            <person name="Fauchery L."/>
            <person name="Guy J."/>
            <person name="Iotti M."/>
            <person name="Le Tacon F."/>
            <person name="Lindquist E.A."/>
            <person name="Lipzen A."/>
            <person name="Malagnac F."/>
            <person name="Mello A."/>
            <person name="Molinier V."/>
            <person name="Miyauchi S."/>
            <person name="Poulain J."/>
            <person name="Riccioni C."/>
            <person name="Rubini A."/>
            <person name="Sitrit Y."/>
            <person name="Splivallo R."/>
            <person name="Traeger S."/>
            <person name="Wang M."/>
            <person name="Zifcakova L."/>
            <person name="Wipf D."/>
            <person name="Zambonelli A."/>
            <person name="Paolocci F."/>
            <person name="Nowrousian M."/>
            <person name="Ottonello S."/>
            <person name="Baldrian P."/>
            <person name="Spatafora J.W."/>
            <person name="Henrissat B."/>
            <person name="Nagy L.G."/>
            <person name="Aury J.M."/>
            <person name="Wincker P."/>
            <person name="Grigoriev I.V."/>
            <person name="Bonfante P."/>
            <person name="Martin F.M."/>
        </authorList>
    </citation>
    <scope>NUCLEOTIDE SEQUENCE [LARGE SCALE GENOMIC DNA]</scope>
    <source>
        <strain evidence="12 13">120613-1</strain>
    </source>
</reference>
<dbReference type="Gene3D" id="2.60.120.200">
    <property type="match status" value="1"/>
</dbReference>
<comment type="similarity">
    <text evidence="2">Belongs to the SKN1/KRE6 family.</text>
</comment>
<keyword evidence="13" id="KW-1185">Reference proteome</keyword>
<feature type="transmembrane region" description="Helical" evidence="10">
    <location>
        <begin position="108"/>
        <end position="132"/>
    </location>
</feature>
<evidence type="ECO:0000313" key="12">
    <source>
        <dbReference type="EMBL" id="RPA94517.1"/>
    </source>
</evidence>
<sequence>MSDPRRSQSKASFQSIGEYSRYPLRPNSRNSRVVSSHTRLGGGEGLQACKASDISSNFDNEDPERGFSPYHEGGGMAIEFPTIDEKEDDDALHNPDVNEKFRPSYKRVAIAIFSCVTFIFGLFMLFIVWPVLMYGGYGLFEDEYGKGGPLSEEPLGGSDHPLLRNVRSSLIDPDTPKSAFTRDSVFGKGKLKLVFSDEFNKDGRTFYEGGDPFWQAVDLRYAVTQDLEWYDPDAVTTKDGTLQLRLDAFKNHDLNYRSGMIQSWNKLCFKGGVLEVSASLPGPPGVLGLWSGIWTLGNIARPGYRATAEGVWPYSYNECDLGITPNQSSFDGISYLPGQKLASCVCEGEDHPNPGTGRGAPEIDVLEATADGELNLGVVTQSNQVAPFDIGYKPNYDYLTINNPNVTKMNGWSGGPYQQTISGRLMKFGLMCTYQKYSFEYIPGGEDGAIAWFVGDEETFRVLGHAVGPNGNIGQREVSREPMSIVLNLGISPSWRVTMYIDYVRVYQEEDKESINCDPPGYPTTDYIEKHLNAYTNFNFTAWEDTGYPWPKNKLMHGC</sequence>
<dbReference type="CDD" id="cd02180">
    <property type="entry name" value="GH16_fungal_KRE6_glucanase"/>
    <property type="match status" value="1"/>
</dbReference>
<evidence type="ECO:0000256" key="3">
    <source>
        <dbReference type="ARBA" id="ARBA00022692"/>
    </source>
</evidence>
<gene>
    <name evidence="12" type="ORF">L873DRAFT_1830316</name>
</gene>
<dbReference type="GO" id="GO:0005789">
    <property type="term" value="C:endoplasmic reticulum membrane"/>
    <property type="evidence" value="ECO:0007669"/>
    <property type="project" value="TreeGrafter"/>
</dbReference>
<dbReference type="OrthoDB" id="412647at2759"/>
<evidence type="ECO:0000256" key="1">
    <source>
        <dbReference type="ARBA" id="ARBA00004606"/>
    </source>
</evidence>
<proteinExistence type="inferred from homology"/>
<keyword evidence="3 10" id="KW-0812">Transmembrane</keyword>
<name>A0A3N4JB23_9PEZI</name>